<protein>
    <submittedName>
        <fullName evidence="1">Metal-dependent hydrolase</fullName>
    </submittedName>
</protein>
<organism evidence="1 2">
    <name type="scientific">Acetivibrio straminisolvens JCM 21531</name>
    <dbReference type="NCBI Taxonomy" id="1294263"/>
    <lineage>
        <taxon>Bacteria</taxon>
        <taxon>Bacillati</taxon>
        <taxon>Bacillota</taxon>
        <taxon>Clostridia</taxon>
        <taxon>Eubacteriales</taxon>
        <taxon>Oscillospiraceae</taxon>
        <taxon>Acetivibrio</taxon>
    </lineage>
</organism>
<dbReference type="Pfam" id="PF23023">
    <property type="entry name" value="Anti-Pycsar_Apyc1"/>
    <property type="match status" value="1"/>
</dbReference>
<dbReference type="Gene3D" id="3.60.15.10">
    <property type="entry name" value="Ribonuclease Z/Hydroxyacylglutathione hydrolase-like"/>
    <property type="match status" value="1"/>
</dbReference>
<gene>
    <name evidence="1" type="ORF">JCM21531_1078</name>
</gene>
<proteinExistence type="predicted"/>
<keyword evidence="1" id="KW-0378">Hydrolase</keyword>
<comment type="caution">
    <text evidence="1">The sequence shown here is derived from an EMBL/GenBank/DDBJ whole genome shotgun (WGS) entry which is preliminary data.</text>
</comment>
<evidence type="ECO:0000313" key="2">
    <source>
        <dbReference type="Proteomes" id="UP000019109"/>
    </source>
</evidence>
<accession>W4V399</accession>
<name>W4V399_9FIRM</name>
<dbReference type="EMBL" id="BAVR01000009">
    <property type="protein sequence ID" value="GAE87686.1"/>
    <property type="molecule type" value="Genomic_DNA"/>
</dbReference>
<evidence type="ECO:0000313" key="1">
    <source>
        <dbReference type="EMBL" id="GAE87686.1"/>
    </source>
</evidence>
<reference evidence="1" key="1">
    <citation type="journal article" date="2014" name="Genome Announc.">
        <title>Draft Genome Sequence of Clostridium straminisolvens Strain JCM 21531T, Isolated from a Cellulose-Degrading Bacterial Community.</title>
        <authorList>
            <person name="Yuki M."/>
            <person name="Oshima K."/>
            <person name="Suda W."/>
            <person name="Sakamoto M."/>
            <person name="Kitamura K."/>
            <person name="Iida T."/>
            <person name="Hattori M."/>
            <person name="Ohkuma M."/>
        </authorList>
    </citation>
    <scope>NUCLEOTIDE SEQUENCE [LARGE SCALE GENOMIC DNA]</scope>
    <source>
        <strain evidence="1">JCM 21531</strain>
    </source>
</reference>
<dbReference type="GO" id="GO:0016787">
    <property type="term" value="F:hydrolase activity"/>
    <property type="evidence" value="ECO:0007669"/>
    <property type="project" value="UniProtKB-KW"/>
</dbReference>
<keyword evidence="2" id="KW-1185">Reference proteome</keyword>
<dbReference type="AlphaFoldDB" id="W4V399"/>
<sequence>MVFYSYYIKNLRPKILFPDKNLIDVILGSMGVRTNFYEVLSSVDTVIKNNDFNMEVSFRKCSHVDSIPSYGVLFKLDGSTLYYSGDSNSISNFVLEGLEKGSIDFLYQDTCGIDYSENPHFYLGRLAKLIKPELRHKVYCMHIDPEFNRDEALELGFNVVEAVK</sequence>
<dbReference type="SUPFAM" id="SSF56281">
    <property type="entry name" value="Metallo-hydrolase/oxidoreductase"/>
    <property type="match status" value="1"/>
</dbReference>
<dbReference type="InterPro" id="IPR036866">
    <property type="entry name" value="RibonucZ/Hydroxyglut_hydro"/>
</dbReference>
<dbReference type="Proteomes" id="UP000019109">
    <property type="component" value="Unassembled WGS sequence"/>
</dbReference>
<dbReference type="STRING" id="1294263.JCM21531_1078"/>